<proteinExistence type="predicted"/>
<keyword evidence="1" id="KW-0863">Zinc-finger</keyword>
<organism evidence="3 4">
    <name type="scientific">Blepharisma stoltei</name>
    <dbReference type="NCBI Taxonomy" id="1481888"/>
    <lineage>
        <taxon>Eukaryota</taxon>
        <taxon>Sar</taxon>
        <taxon>Alveolata</taxon>
        <taxon>Ciliophora</taxon>
        <taxon>Postciliodesmatophora</taxon>
        <taxon>Heterotrichea</taxon>
        <taxon>Heterotrichida</taxon>
        <taxon>Blepharismidae</taxon>
        <taxon>Blepharisma</taxon>
    </lineage>
</organism>
<protein>
    <recommendedName>
        <fullName evidence="2">SWIM-type domain-containing protein</fullName>
    </recommendedName>
</protein>
<dbReference type="InterPro" id="IPR007527">
    <property type="entry name" value="Znf_SWIM"/>
</dbReference>
<dbReference type="EMBL" id="CAJZBQ010000038">
    <property type="protein sequence ID" value="CAG9325389.1"/>
    <property type="molecule type" value="Genomic_DNA"/>
</dbReference>
<evidence type="ECO:0000256" key="1">
    <source>
        <dbReference type="PROSITE-ProRule" id="PRU00325"/>
    </source>
</evidence>
<dbReference type="InterPro" id="IPR031052">
    <property type="entry name" value="FHY3/FAR1"/>
</dbReference>
<evidence type="ECO:0000313" key="3">
    <source>
        <dbReference type="EMBL" id="CAG9325389.1"/>
    </source>
</evidence>
<dbReference type="AlphaFoldDB" id="A0AAU9JB72"/>
<keyword evidence="1" id="KW-0862">Zinc</keyword>
<dbReference type="Pfam" id="PF10551">
    <property type="entry name" value="MULE"/>
    <property type="match status" value="1"/>
</dbReference>
<dbReference type="PROSITE" id="PS50966">
    <property type="entry name" value="ZF_SWIM"/>
    <property type="match status" value="1"/>
</dbReference>
<dbReference type="PANTHER" id="PTHR31669:SF251">
    <property type="entry name" value="PROTEIN FAR1-RELATED SEQUENCE"/>
    <property type="match status" value="1"/>
</dbReference>
<keyword evidence="4" id="KW-1185">Reference proteome</keyword>
<sequence length="633" mass="74556">MLDNADSSSQRFRIYNYPVNSKYDLKSSFDEPSDSFNLLTKRPFLTNEISAFEEDFSDGYISHLYSEGSTIKKKNREEFKSDLVNEFLQKDKTIIRCQRSNKRRIEWACYFSRIRQMNKFPKITPETPCKFIMKWLVSYAVPDSIEYCCGEIYPYHNHAKISNEHIESMAQCTYLPRSIKDNAVQLFSTGLTFRQVYKILTQKYPNIIINENKLRYFLQSKYQGHSQHASSEIEDILHYNFMEEDTISIKDPGGNKLFVTTARKVEIWNRLGDIILIESSFQIHPYYSCCLTFFTVDSNGINNLIAMALIKVEAKENFGWSFNCFREQGFRNPKTILATSNPIEHEALLENFPESNIILSFHHIEKRLKLMLIHEWSIIKDRFLSIYESENHNEMIQKYSSLLNDYPELEKNHEISRLMLDLESWTKFSVKKHFTAGLDSKNRLNNIEKILRKLTKLIKRNQIFQIFSYLEEVSVSNKEDLCVKNLSMKSSTNMINSLLKNINGIQYIYESYCILHILSSIRDIEFCSIDSDGDKEILVVEDQKSTKNIKNYQVDWENSYCTCEKIMRYGIACSHLIYVCKVAGMEMIRFIVKTTSRRWLLQEMKNKSNDELLRDLKYVNTIGQFKDDELSLR</sequence>
<name>A0AAU9JB72_9CILI</name>
<reference evidence="3" key="1">
    <citation type="submission" date="2021-09" db="EMBL/GenBank/DDBJ databases">
        <authorList>
            <consortium name="AG Swart"/>
            <person name="Singh M."/>
            <person name="Singh A."/>
            <person name="Seah K."/>
            <person name="Emmerich C."/>
        </authorList>
    </citation>
    <scope>NUCLEOTIDE SEQUENCE</scope>
    <source>
        <strain evidence="3">ATCC30299</strain>
    </source>
</reference>
<dbReference type="InterPro" id="IPR018289">
    <property type="entry name" value="MULE_transposase_dom"/>
</dbReference>
<comment type="caution">
    <text evidence="3">The sequence shown here is derived from an EMBL/GenBank/DDBJ whole genome shotgun (WGS) entry which is preliminary data.</text>
</comment>
<keyword evidence="1" id="KW-0479">Metal-binding</keyword>
<dbReference type="PANTHER" id="PTHR31669">
    <property type="entry name" value="PROTEIN FAR1-RELATED SEQUENCE 10-RELATED"/>
    <property type="match status" value="1"/>
</dbReference>
<gene>
    <name evidence="3" type="ORF">BSTOLATCC_MIC38647</name>
</gene>
<dbReference type="GO" id="GO:0008270">
    <property type="term" value="F:zinc ion binding"/>
    <property type="evidence" value="ECO:0007669"/>
    <property type="project" value="UniProtKB-KW"/>
</dbReference>
<dbReference type="Proteomes" id="UP001162131">
    <property type="component" value="Unassembled WGS sequence"/>
</dbReference>
<dbReference type="GO" id="GO:0006355">
    <property type="term" value="P:regulation of DNA-templated transcription"/>
    <property type="evidence" value="ECO:0007669"/>
    <property type="project" value="InterPro"/>
</dbReference>
<evidence type="ECO:0000259" key="2">
    <source>
        <dbReference type="PROSITE" id="PS50966"/>
    </source>
</evidence>
<evidence type="ECO:0000313" key="4">
    <source>
        <dbReference type="Proteomes" id="UP001162131"/>
    </source>
</evidence>
<accession>A0AAU9JB72</accession>
<feature type="domain" description="SWIM-type" evidence="2">
    <location>
        <begin position="552"/>
        <end position="584"/>
    </location>
</feature>